<accession>A0A1Y5FBK4</accession>
<evidence type="ECO:0000259" key="5">
    <source>
        <dbReference type="PROSITE" id="PS50977"/>
    </source>
</evidence>
<protein>
    <recommendedName>
        <fullName evidence="5">HTH tetR-type domain-containing protein</fullName>
    </recommendedName>
</protein>
<dbReference type="Gene3D" id="1.10.10.60">
    <property type="entry name" value="Homeodomain-like"/>
    <property type="match status" value="1"/>
</dbReference>
<dbReference type="InterPro" id="IPR036271">
    <property type="entry name" value="Tet_transcr_reg_TetR-rel_C_sf"/>
</dbReference>
<evidence type="ECO:0000313" key="7">
    <source>
        <dbReference type="Proteomes" id="UP000196531"/>
    </source>
</evidence>
<dbReference type="InterPro" id="IPR009057">
    <property type="entry name" value="Homeodomain-like_sf"/>
</dbReference>
<evidence type="ECO:0000256" key="4">
    <source>
        <dbReference type="PROSITE-ProRule" id="PRU00335"/>
    </source>
</evidence>
<comment type="caution">
    <text evidence="6">The sequence shown here is derived from an EMBL/GenBank/DDBJ whole genome shotgun (WGS) entry which is preliminary data.</text>
</comment>
<dbReference type="Pfam" id="PF00440">
    <property type="entry name" value="TetR_N"/>
    <property type="match status" value="1"/>
</dbReference>
<gene>
    <name evidence="6" type="ORF">A9Q84_00325</name>
</gene>
<feature type="domain" description="HTH tetR-type" evidence="5">
    <location>
        <begin position="5"/>
        <end position="65"/>
    </location>
</feature>
<reference evidence="7" key="1">
    <citation type="journal article" date="2017" name="Proc. Natl. Acad. Sci. U.S.A.">
        <title>Simulation of Deepwater Horizon oil plume reveals substrate specialization within a complex community of hydrocarbon-degraders.</title>
        <authorList>
            <person name="Hu P."/>
            <person name="Dubinsky E.A."/>
            <person name="Probst A.J."/>
            <person name="Wang J."/>
            <person name="Sieber C.M.K."/>
            <person name="Tom L.M."/>
            <person name="Gardinali P."/>
            <person name="Banfield J.F."/>
            <person name="Atlas R.M."/>
            <person name="Andersen G.L."/>
        </authorList>
    </citation>
    <scope>NUCLEOTIDE SEQUENCE [LARGE SCALE GENOMIC DNA]</scope>
</reference>
<dbReference type="AlphaFoldDB" id="A0A1Y5FBK4"/>
<dbReference type="InterPro" id="IPR011075">
    <property type="entry name" value="TetR_C"/>
</dbReference>
<dbReference type="Gene3D" id="1.10.357.10">
    <property type="entry name" value="Tetracycline Repressor, domain 2"/>
    <property type="match status" value="1"/>
</dbReference>
<sequence>MAKGLDTKTTILEIALEQVRKFGFESLSIGELAKLVGMSKSGLFSHFKSKELLQVTILDYAAENFILKVIKPGLKLERGLPRLEGIVQNWLKWSSSHKHGGCPMTAASVEFDDRPGIVRDATKKHLTALVNSITRSITLAVEEGHFKADTDCNKVAFELYSNILGLHLYQRLLSIDDSKKMFEQSVAELFNRQKA</sequence>
<keyword evidence="1" id="KW-0805">Transcription regulation</keyword>
<dbReference type="SUPFAM" id="SSF46689">
    <property type="entry name" value="Homeodomain-like"/>
    <property type="match status" value="1"/>
</dbReference>
<feature type="DNA-binding region" description="H-T-H motif" evidence="4">
    <location>
        <begin position="28"/>
        <end position="47"/>
    </location>
</feature>
<name>A0A1Y5FBK4_9BACT</name>
<dbReference type="InterPro" id="IPR001647">
    <property type="entry name" value="HTH_TetR"/>
</dbReference>
<evidence type="ECO:0000256" key="2">
    <source>
        <dbReference type="ARBA" id="ARBA00023125"/>
    </source>
</evidence>
<organism evidence="6 7">
    <name type="scientific">Halobacteriovorax marinus</name>
    <dbReference type="NCBI Taxonomy" id="97084"/>
    <lineage>
        <taxon>Bacteria</taxon>
        <taxon>Pseudomonadati</taxon>
        <taxon>Bdellovibrionota</taxon>
        <taxon>Bacteriovoracia</taxon>
        <taxon>Bacteriovoracales</taxon>
        <taxon>Halobacteriovoraceae</taxon>
        <taxon>Halobacteriovorax</taxon>
    </lineage>
</organism>
<dbReference type="GO" id="GO:0003677">
    <property type="term" value="F:DNA binding"/>
    <property type="evidence" value="ECO:0007669"/>
    <property type="project" value="UniProtKB-UniRule"/>
</dbReference>
<dbReference type="SUPFAM" id="SSF48498">
    <property type="entry name" value="Tetracyclin repressor-like, C-terminal domain"/>
    <property type="match status" value="1"/>
</dbReference>
<dbReference type="PROSITE" id="PS50977">
    <property type="entry name" value="HTH_TETR_2"/>
    <property type="match status" value="1"/>
</dbReference>
<evidence type="ECO:0000313" key="6">
    <source>
        <dbReference type="EMBL" id="OUR99498.1"/>
    </source>
</evidence>
<dbReference type="PRINTS" id="PR00455">
    <property type="entry name" value="HTHTETR"/>
</dbReference>
<dbReference type="EMBL" id="MAAO01000002">
    <property type="protein sequence ID" value="OUR99498.1"/>
    <property type="molecule type" value="Genomic_DNA"/>
</dbReference>
<keyword evidence="2 4" id="KW-0238">DNA-binding</keyword>
<evidence type="ECO:0000256" key="3">
    <source>
        <dbReference type="ARBA" id="ARBA00023163"/>
    </source>
</evidence>
<dbReference type="PANTHER" id="PTHR47506">
    <property type="entry name" value="TRANSCRIPTIONAL REGULATORY PROTEIN"/>
    <property type="match status" value="1"/>
</dbReference>
<dbReference type="PANTHER" id="PTHR47506:SF6">
    <property type="entry name" value="HTH-TYPE TRANSCRIPTIONAL REPRESSOR NEMR"/>
    <property type="match status" value="1"/>
</dbReference>
<dbReference type="Proteomes" id="UP000196531">
    <property type="component" value="Unassembled WGS sequence"/>
</dbReference>
<proteinExistence type="predicted"/>
<evidence type="ECO:0000256" key="1">
    <source>
        <dbReference type="ARBA" id="ARBA00023015"/>
    </source>
</evidence>
<dbReference type="Pfam" id="PF16925">
    <property type="entry name" value="TetR_C_13"/>
    <property type="match status" value="1"/>
</dbReference>
<keyword evidence="3" id="KW-0804">Transcription</keyword>